<dbReference type="PANTHER" id="PTHR13966">
    <property type="entry name" value="ENDONUCLEASE RELATED"/>
    <property type="match status" value="1"/>
</dbReference>
<name>A0A1M4U533_9BACE</name>
<feature type="chain" id="PRO_5009907672" description="Endonuclease" evidence="11">
    <location>
        <begin position="25"/>
        <end position="289"/>
    </location>
</feature>
<feature type="active site" description="Proton acceptor" evidence="8">
    <location>
        <position position="132"/>
    </location>
</feature>
<keyword evidence="3 10" id="KW-0540">Nuclease</keyword>
<dbReference type="EMBL" id="FQVD01000003">
    <property type="protein sequence ID" value="SHE51859.1"/>
    <property type="molecule type" value="Genomic_DNA"/>
</dbReference>
<dbReference type="SUPFAM" id="SSF54060">
    <property type="entry name" value="His-Me finger endonucleases"/>
    <property type="match status" value="1"/>
</dbReference>
<evidence type="ECO:0000256" key="11">
    <source>
        <dbReference type="SAM" id="SignalP"/>
    </source>
</evidence>
<evidence type="ECO:0000256" key="2">
    <source>
        <dbReference type="ARBA" id="ARBA00010052"/>
    </source>
</evidence>
<evidence type="ECO:0000256" key="1">
    <source>
        <dbReference type="ARBA" id="ARBA00001946"/>
    </source>
</evidence>
<dbReference type="FunFam" id="3.40.570.10:FF:000014">
    <property type="entry name" value="Endonuclease G"/>
    <property type="match status" value="1"/>
</dbReference>
<keyword evidence="6 10" id="KW-0378">Hydrolase</keyword>
<proteinExistence type="inferred from homology"/>
<dbReference type="PROSITE" id="PS01070">
    <property type="entry name" value="NUCLEASE_NON_SPEC"/>
    <property type="match status" value="1"/>
</dbReference>
<feature type="binding site" evidence="9">
    <location>
        <position position="163"/>
    </location>
    <ligand>
        <name>Mg(2+)</name>
        <dbReference type="ChEBI" id="CHEBI:18420"/>
        <note>catalytic</note>
    </ligand>
</feature>
<dbReference type="Gene3D" id="3.40.570.10">
    <property type="entry name" value="Extracellular Endonuclease, subunit A"/>
    <property type="match status" value="1"/>
</dbReference>
<evidence type="ECO:0000256" key="8">
    <source>
        <dbReference type="PIRSR" id="PIRSR640255-1"/>
    </source>
</evidence>
<dbReference type="InterPro" id="IPR044929">
    <property type="entry name" value="DNA/RNA_non-sp_Endonuclease_sf"/>
</dbReference>
<dbReference type="InterPro" id="IPR040255">
    <property type="entry name" value="Non-specific_endonuclease"/>
</dbReference>
<keyword evidence="4 9" id="KW-0479">Metal-binding</keyword>
<dbReference type="AlphaFoldDB" id="A0A1M4U533"/>
<dbReference type="PROSITE" id="PS51257">
    <property type="entry name" value="PROKAR_LIPOPROTEIN"/>
    <property type="match status" value="1"/>
</dbReference>
<reference evidence="14 15" key="1">
    <citation type="submission" date="2016-11" db="EMBL/GenBank/DDBJ databases">
        <authorList>
            <person name="Jaros S."/>
            <person name="Januszkiewicz K."/>
            <person name="Wedrychowicz H."/>
        </authorList>
    </citation>
    <scope>NUCLEOTIDE SEQUENCE [LARGE SCALE GENOMIC DNA]</scope>
    <source>
        <strain evidence="14 15">DSM 26883</strain>
    </source>
</reference>
<keyword evidence="5 10" id="KW-0255">Endonuclease</keyword>
<evidence type="ECO:0000256" key="4">
    <source>
        <dbReference type="ARBA" id="ARBA00022723"/>
    </source>
</evidence>
<feature type="domain" description="DNA/RNA non-specific endonuclease/pyrophosphatase/phosphodiesterase" evidence="13">
    <location>
        <begin position="66"/>
        <end position="272"/>
    </location>
</feature>
<dbReference type="InterPro" id="IPR001604">
    <property type="entry name" value="Endo_G_ENPP1-like_dom"/>
</dbReference>
<keyword evidence="15" id="KW-1185">Reference proteome</keyword>
<evidence type="ECO:0000259" key="12">
    <source>
        <dbReference type="SMART" id="SM00477"/>
    </source>
</evidence>
<dbReference type="Pfam" id="PF01223">
    <property type="entry name" value="Endonuclease_NS"/>
    <property type="match status" value="1"/>
</dbReference>
<dbReference type="InterPro" id="IPR020821">
    <property type="entry name" value="ENPP1-3/EXOG-like_nuc-like"/>
</dbReference>
<gene>
    <name evidence="14" type="ORF">SAMN05444349_10325</name>
</gene>
<keyword evidence="11" id="KW-0732">Signal</keyword>
<keyword evidence="7" id="KW-0460">Magnesium</keyword>
<dbReference type="InterPro" id="IPR018524">
    <property type="entry name" value="DNA/RNA_endonuclease_AS"/>
</dbReference>
<evidence type="ECO:0000313" key="15">
    <source>
        <dbReference type="Proteomes" id="UP000184436"/>
    </source>
</evidence>
<dbReference type="SMART" id="SM00892">
    <property type="entry name" value="Endonuclease_NS"/>
    <property type="match status" value="1"/>
</dbReference>
<accession>A0A1M4U533</accession>
<dbReference type="GO" id="GO:0016787">
    <property type="term" value="F:hydrolase activity"/>
    <property type="evidence" value="ECO:0007669"/>
    <property type="project" value="UniProtKB-KW"/>
</dbReference>
<feature type="signal peptide" evidence="11">
    <location>
        <begin position="1"/>
        <end position="24"/>
    </location>
</feature>
<dbReference type="EC" id="3.1.30.-" evidence="10"/>
<evidence type="ECO:0000256" key="6">
    <source>
        <dbReference type="ARBA" id="ARBA00022801"/>
    </source>
</evidence>
<dbReference type="STRING" id="871325.SAMN05444349_10325"/>
<dbReference type="GO" id="GO:0004519">
    <property type="term" value="F:endonuclease activity"/>
    <property type="evidence" value="ECO:0007669"/>
    <property type="project" value="UniProtKB-UniRule"/>
</dbReference>
<comment type="similarity">
    <text evidence="2 10">Belongs to the DNA/RNA non-specific endonuclease family.</text>
</comment>
<evidence type="ECO:0000256" key="9">
    <source>
        <dbReference type="PIRSR" id="PIRSR640255-2"/>
    </source>
</evidence>
<dbReference type="GO" id="GO:0046872">
    <property type="term" value="F:metal ion binding"/>
    <property type="evidence" value="ECO:0007669"/>
    <property type="project" value="UniProtKB-KW"/>
</dbReference>
<evidence type="ECO:0000259" key="13">
    <source>
        <dbReference type="SMART" id="SM00892"/>
    </source>
</evidence>
<evidence type="ECO:0000256" key="10">
    <source>
        <dbReference type="RuleBase" id="RU366055"/>
    </source>
</evidence>
<dbReference type="SMART" id="SM00477">
    <property type="entry name" value="NUC"/>
    <property type="match status" value="1"/>
</dbReference>
<evidence type="ECO:0000256" key="3">
    <source>
        <dbReference type="ARBA" id="ARBA00022722"/>
    </source>
</evidence>
<dbReference type="Proteomes" id="UP000184436">
    <property type="component" value="Unassembled WGS sequence"/>
</dbReference>
<organism evidence="14 15">
    <name type="scientific">Bacteroides faecichinchillae</name>
    <dbReference type="NCBI Taxonomy" id="871325"/>
    <lineage>
        <taxon>Bacteria</taxon>
        <taxon>Pseudomonadati</taxon>
        <taxon>Bacteroidota</taxon>
        <taxon>Bacteroidia</taxon>
        <taxon>Bacteroidales</taxon>
        <taxon>Bacteroidaceae</taxon>
        <taxon>Bacteroides</taxon>
    </lineage>
</organism>
<dbReference type="InterPro" id="IPR044925">
    <property type="entry name" value="His-Me_finger_sf"/>
</dbReference>
<feature type="domain" description="ENPP1-3/EXOG-like endonuclease/phosphodiesterase" evidence="12">
    <location>
        <begin position="67"/>
        <end position="272"/>
    </location>
</feature>
<sequence length="289" mass="33050">MNIGMKCNFYIWLGFLCLSFVSCSKDEDENASDSTDFATGIVELPALRNGANDMFVTHSNTFNGKKVTTFSMEYDKNKKHARWIAFRFDNQTMQQNVNRKTGDDPFESDPLVAQDYQRTRSDFGVKGYDRGHICASADRLYSREANDDTFYYTNMTPQRNGFNSGLWLKLEAKVQTWGRSCTAQDTLYVVKGGTIDKEEHVLSYIDNNHSKPVPKYYFVALLFKKSSSFKAIAFWLEHTTTPKSQNLADYAISIDELEEKTGIDFFPNLNDKLENVVEATYSVKAWNGL</sequence>
<comment type="cofactor">
    <cofactor evidence="1 10">
        <name>Mg(2+)</name>
        <dbReference type="ChEBI" id="CHEBI:18420"/>
    </cofactor>
</comment>
<dbReference type="PANTHER" id="PTHR13966:SF5">
    <property type="entry name" value="ENDONUCLEASE G, MITOCHONDRIAL"/>
    <property type="match status" value="1"/>
</dbReference>
<evidence type="ECO:0000256" key="5">
    <source>
        <dbReference type="ARBA" id="ARBA00022759"/>
    </source>
</evidence>
<evidence type="ECO:0000313" key="14">
    <source>
        <dbReference type="EMBL" id="SHE51859.1"/>
    </source>
</evidence>
<protein>
    <recommendedName>
        <fullName evidence="10">Endonuclease</fullName>
        <ecNumber evidence="10">3.1.30.-</ecNumber>
    </recommendedName>
</protein>
<dbReference type="GO" id="GO:0003676">
    <property type="term" value="F:nucleic acid binding"/>
    <property type="evidence" value="ECO:0007669"/>
    <property type="project" value="InterPro"/>
</dbReference>
<evidence type="ECO:0000256" key="7">
    <source>
        <dbReference type="ARBA" id="ARBA00022842"/>
    </source>
</evidence>